<protein>
    <submittedName>
        <fullName evidence="2">Uncharacterized protein</fullName>
    </submittedName>
</protein>
<dbReference type="EMBL" id="CADCVA010000294">
    <property type="protein sequence ID" value="CAA9431323.1"/>
    <property type="molecule type" value="Genomic_DNA"/>
</dbReference>
<accession>A0A6J4Q2L4</accession>
<evidence type="ECO:0000313" key="2">
    <source>
        <dbReference type="EMBL" id="CAA9431323.1"/>
    </source>
</evidence>
<dbReference type="AlphaFoldDB" id="A0A6J4Q2L4"/>
<sequence length="39" mass="4363">DGRKQRCGRTGRGRGRPARRRRGHPQGPIVAARSILQEV</sequence>
<gene>
    <name evidence="2" type="ORF">AVDCRST_MAG82-2135</name>
</gene>
<proteinExistence type="predicted"/>
<reference evidence="2" key="1">
    <citation type="submission" date="2020-02" db="EMBL/GenBank/DDBJ databases">
        <authorList>
            <person name="Meier V. D."/>
        </authorList>
    </citation>
    <scope>NUCLEOTIDE SEQUENCE</scope>
    <source>
        <strain evidence="2">AVDCRST_MAG82</strain>
    </source>
</reference>
<feature type="non-terminal residue" evidence="2">
    <location>
        <position position="39"/>
    </location>
</feature>
<organism evidence="2">
    <name type="scientific">uncultured Rubrobacteraceae bacterium</name>
    <dbReference type="NCBI Taxonomy" id="349277"/>
    <lineage>
        <taxon>Bacteria</taxon>
        <taxon>Bacillati</taxon>
        <taxon>Actinomycetota</taxon>
        <taxon>Rubrobacteria</taxon>
        <taxon>Rubrobacterales</taxon>
        <taxon>Rubrobacteraceae</taxon>
        <taxon>environmental samples</taxon>
    </lineage>
</organism>
<feature type="compositionally biased region" description="Basic residues" evidence="1">
    <location>
        <begin position="1"/>
        <end position="24"/>
    </location>
</feature>
<feature type="non-terminal residue" evidence="2">
    <location>
        <position position="1"/>
    </location>
</feature>
<name>A0A6J4Q2L4_9ACTN</name>
<evidence type="ECO:0000256" key="1">
    <source>
        <dbReference type="SAM" id="MobiDB-lite"/>
    </source>
</evidence>
<feature type="region of interest" description="Disordered" evidence="1">
    <location>
        <begin position="1"/>
        <end position="39"/>
    </location>
</feature>